<dbReference type="PANTHER" id="PTHR37316:SF3">
    <property type="entry name" value="TEICHOIC ACID GLYCEROL-PHOSPHATE TRANSFERASE"/>
    <property type="match status" value="1"/>
</dbReference>
<comment type="caution">
    <text evidence="7">The sequence shown here is derived from an EMBL/GenBank/DDBJ whole genome shotgun (WGS) entry which is preliminary data.</text>
</comment>
<protein>
    <submittedName>
        <fullName evidence="7">CDP-glycerol glycerophosphotransferase family protein</fullName>
    </submittedName>
</protein>
<evidence type="ECO:0000313" key="8">
    <source>
        <dbReference type="Proteomes" id="UP000823849"/>
    </source>
</evidence>
<dbReference type="InterPro" id="IPR051612">
    <property type="entry name" value="Teichoic_Acid_Biosynth"/>
</dbReference>
<dbReference type="Pfam" id="PF04464">
    <property type="entry name" value="Glyphos_transf"/>
    <property type="match status" value="1"/>
</dbReference>
<dbReference type="Gene3D" id="3.40.50.11820">
    <property type="match status" value="1"/>
</dbReference>
<dbReference type="EMBL" id="DWWU01000036">
    <property type="protein sequence ID" value="HJC15817.1"/>
    <property type="molecule type" value="Genomic_DNA"/>
</dbReference>
<dbReference type="InterPro" id="IPR043148">
    <property type="entry name" value="TagF_C"/>
</dbReference>
<dbReference type="GO" id="GO:0019350">
    <property type="term" value="P:teichoic acid biosynthetic process"/>
    <property type="evidence" value="ECO:0007669"/>
    <property type="project" value="UniProtKB-KW"/>
</dbReference>
<reference evidence="7" key="2">
    <citation type="submission" date="2021-04" db="EMBL/GenBank/DDBJ databases">
        <authorList>
            <person name="Gilroy R."/>
        </authorList>
    </citation>
    <scope>NUCLEOTIDE SEQUENCE</scope>
    <source>
        <strain evidence="7">CHK185-5351</strain>
    </source>
</reference>
<accession>A0A9D2NCL6</accession>
<keyword evidence="3" id="KW-1003">Cell membrane</keyword>
<evidence type="ECO:0000256" key="3">
    <source>
        <dbReference type="ARBA" id="ARBA00022475"/>
    </source>
</evidence>
<dbReference type="InterPro" id="IPR043149">
    <property type="entry name" value="TagF_N"/>
</dbReference>
<reference evidence="7" key="1">
    <citation type="journal article" date="2021" name="PeerJ">
        <title>Extensive microbial diversity within the chicken gut microbiome revealed by metagenomics and culture.</title>
        <authorList>
            <person name="Gilroy R."/>
            <person name="Ravi A."/>
            <person name="Getino M."/>
            <person name="Pursley I."/>
            <person name="Horton D.L."/>
            <person name="Alikhan N.F."/>
            <person name="Baker D."/>
            <person name="Gharbi K."/>
            <person name="Hall N."/>
            <person name="Watson M."/>
            <person name="Adriaenssens E.M."/>
            <person name="Foster-Nyarko E."/>
            <person name="Jarju S."/>
            <person name="Secka A."/>
            <person name="Antonio M."/>
            <person name="Oren A."/>
            <person name="Chaudhuri R.R."/>
            <person name="La Ragione R."/>
            <person name="Hildebrand F."/>
            <person name="Pallen M.J."/>
        </authorList>
    </citation>
    <scope>NUCLEOTIDE SEQUENCE</scope>
    <source>
        <strain evidence="7">CHK185-5351</strain>
    </source>
</reference>
<comment type="subcellular location">
    <subcellularLocation>
        <location evidence="1">Cell membrane</location>
        <topology evidence="1">Peripheral membrane protein</topology>
    </subcellularLocation>
</comment>
<dbReference type="SUPFAM" id="SSF53756">
    <property type="entry name" value="UDP-Glycosyltransferase/glycogen phosphorylase"/>
    <property type="match status" value="1"/>
</dbReference>
<comment type="similarity">
    <text evidence="2">Belongs to the CDP-glycerol glycerophosphotransferase family.</text>
</comment>
<dbReference type="Gene3D" id="3.40.50.12580">
    <property type="match status" value="1"/>
</dbReference>
<sequence length="385" mass="44355">MDQKTAALYLARACMHVLRIFPVKEKKILFCSFTGKSINCNPMYFNRFLLEYASAEYEYVWVVNDPERIFVPEDLKGKIRLVKAGSPAYFRELATAGIVIYNVGLPSGSLVPKRKTQIWVDTWHGGGAFKAADMNAEKTPVRQAIDRMIGRQIDIFLSSNRVFTEQVSRAMQVKLSHFQPTGLPRNDLFFRDFSMCRDKVRKALGIPEEQKLFLYAPTFRGNFLHAKEAEAIDYEAVKEALEERFGGNFAVLERKHHAVQATETKGTYSASDYPDMQELLAAADVLITDYSSCMWDFALTDKPGFLYFPDVRQFDRNKDFYTQPEEWPYEYAESTEALRQLILSYDPEKAEKRRNAFFEKVGNYEKGTACAQLAELLEIKKKENR</sequence>
<proteinExistence type="inferred from homology"/>
<dbReference type="GO" id="GO:0005886">
    <property type="term" value="C:plasma membrane"/>
    <property type="evidence" value="ECO:0007669"/>
    <property type="project" value="UniProtKB-SubCell"/>
</dbReference>
<dbReference type="AlphaFoldDB" id="A0A9D2NCL6"/>
<keyword evidence="5" id="KW-0777">Teichoic acid biosynthesis</keyword>
<keyword evidence="6" id="KW-0472">Membrane</keyword>
<evidence type="ECO:0000256" key="5">
    <source>
        <dbReference type="ARBA" id="ARBA00022944"/>
    </source>
</evidence>
<organism evidence="7 8">
    <name type="scientific">Candidatus Fusicatenibacter intestinigallinarum</name>
    <dbReference type="NCBI Taxonomy" id="2838598"/>
    <lineage>
        <taxon>Bacteria</taxon>
        <taxon>Bacillati</taxon>
        <taxon>Bacillota</taxon>
        <taxon>Clostridia</taxon>
        <taxon>Lachnospirales</taxon>
        <taxon>Lachnospiraceae</taxon>
        <taxon>Fusicatenibacter</taxon>
    </lineage>
</organism>
<dbReference type="InterPro" id="IPR007554">
    <property type="entry name" value="Glycerophosphate_synth"/>
</dbReference>
<keyword evidence="4" id="KW-0808">Transferase</keyword>
<dbReference type="Proteomes" id="UP000823849">
    <property type="component" value="Unassembled WGS sequence"/>
</dbReference>
<evidence type="ECO:0000256" key="4">
    <source>
        <dbReference type="ARBA" id="ARBA00022679"/>
    </source>
</evidence>
<evidence type="ECO:0000256" key="1">
    <source>
        <dbReference type="ARBA" id="ARBA00004202"/>
    </source>
</evidence>
<dbReference type="PANTHER" id="PTHR37316">
    <property type="entry name" value="TEICHOIC ACID GLYCEROL-PHOSPHATE PRIMASE"/>
    <property type="match status" value="1"/>
</dbReference>
<gene>
    <name evidence="7" type="ORF">H9705_08335</name>
</gene>
<name>A0A9D2NCL6_9FIRM</name>
<evidence type="ECO:0000256" key="6">
    <source>
        <dbReference type="ARBA" id="ARBA00023136"/>
    </source>
</evidence>
<dbReference type="GO" id="GO:0047355">
    <property type="term" value="F:CDP-glycerol glycerophosphotransferase activity"/>
    <property type="evidence" value="ECO:0007669"/>
    <property type="project" value="InterPro"/>
</dbReference>
<evidence type="ECO:0000313" key="7">
    <source>
        <dbReference type="EMBL" id="HJC15817.1"/>
    </source>
</evidence>
<evidence type="ECO:0000256" key="2">
    <source>
        <dbReference type="ARBA" id="ARBA00010488"/>
    </source>
</evidence>